<feature type="domain" description="CID" evidence="1">
    <location>
        <begin position="26"/>
        <end position="170"/>
    </location>
</feature>
<comment type="caution">
    <text evidence="2">The sequence shown here is derived from an EMBL/GenBank/DDBJ whole genome shotgun (WGS) entry which is preliminary data.</text>
</comment>
<dbReference type="InterPro" id="IPR006569">
    <property type="entry name" value="CID_dom"/>
</dbReference>
<organism evidence="2 3">
    <name type="scientific">Paramecium primaurelia</name>
    <dbReference type="NCBI Taxonomy" id="5886"/>
    <lineage>
        <taxon>Eukaryota</taxon>
        <taxon>Sar</taxon>
        <taxon>Alveolata</taxon>
        <taxon>Ciliophora</taxon>
        <taxon>Intramacronucleata</taxon>
        <taxon>Oligohymenophorea</taxon>
        <taxon>Peniculida</taxon>
        <taxon>Parameciidae</taxon>
        <taxon>Paramecium</taxon>
    </lineage>
</organism>
<dbReference type="OMA" id="MNEYQAN"/>
<dbReference type="Pfam" id="PF04818">
    <property type="entry name" value="CID"/>
    <property type="match status" value="1"/>
</dbReference>
<accession>A0A8S1K323</accession>
<reference evidence="2" key="1">
    <citation type="submission" date="2021-01" db="EMBL/GenBank/DDBJ databases">
        <authorList>
            <consortium name="Genoscope - CEA"/>
            <person name="William W."/>
        </authorList>
    </citation>
    <scope>NUCLEOTIDE SEQUENCE</scope>
</reference>
<dbReference type="Proteomes" id="UP000688137">
    <property type="component" value="Unassembled WGS sequence"/>
</dbReference>
<dbReference type="AlphaFoldDB" id="A0A8S1K323"/>
<dbReference type="PROSITE" id="PS51391">
    <property type="entry name" value="CID"/>
    <property type="match status" value="1"/>
</dbReference>
<gene>
    <name evidence="2" type="ORF">PPRIM_AZ9-3.1.T0110015</name>
</gene>
<keyword evidence="3" id="KW-1185">Reference proteome</keyword>
<proteinExistence type="predicted"/>
<sequence>MIIFTTTKKIVLLKLYTSRTQKTQIMNEISIVSLNLLLNNIHLSQSHIDEAARFYINHSNDQKSQQSLCEEWCNHFHFAKGNVDGDKVIVSLLHMAQRVIEYVIRLEGTYATMRDAFKKQIIKAFTLLKDHNSSQDLKQQIKDLLKQWEEKQIFSKSDISIMIETIDPNKVSKDKIKTQFAPPQYLINYAKNYKDLQIRLQKMNEYETRLDDLINNGAQDRINLYDQQLDQYTKSVESVQKYRQLVIKDIIDELKELDKIHSKSIIDLKYIAQRVSNLKAKKEKRIQNEYYNDQ</sequence>
<protein>
    <recommendedName>
        <fullName evidence="1">CID domain-containing protein</fullName>
    </recommendedName>
</protein>
<evidence type="ECO:0000313" key="2">
    <source>
        <dbReference type="EMBL" id="CAD8046636.1"/>
    </source>
</evidence>
<name>A0A8S1K323_PARPR</name>
<dbReference type="EMBL" id="CAJJDM010000008">
    <property type="protein sequence ID" value="CAD8046636.1"/>
    <property type="molecule type" value="Genomic_DNA"/>
</dbReference>
<evidence type="ECO:0000313" key="3">
    <source>
        <dbReference type="Proteomes" id="UP000688137"/>
    </source>
</evidence>
<evidence type="ECO:0000259" key="1">
    <source>
        <dbReference type="PROSITE" id="PS51391"/>
    </source>
</evidence>